<feature type="region of interest" description="Disordered" evidence="1">
    <location>
        <begin position="780"/>
        <end position="802"/>
    </location>
</feature>
<dbReference type="SUPFAM" id="SSF57414">
    <property type="entry name" value="Hairpin loop containing domain-like"/>
    <property type="match status" value="1"/>
</dbReference>
<reference evidence="3 4" key="1">
    <citation type="submission" date="2020-08" db="EMBL/GenBank/DDBJ databases">
        <authorList>
            <person name="Hejnol A."/>
        </authorList>
    </citation>
    <scope>NUCLEOTIDE SEQUENCE [LARGE SCALE GENOMIC DNA]</scope>
</reference>
<dbReference type="OrthoDB" id="547680at2759"/>
<evidence type="ECO:0000313" key="3">
    <source>
        <dbReference type="EMBL" id="CAD5126465.1"/>
    </source>
</evidence>
<evidence type="ECO:0000313" key="4">
    <source>
        <dbReference type="Proteomes" id="UP000549394"/>
    </source>
</evidence>
<dbReference type="InterPro" id="IPR003609">
    <property type="entry name" value="Pan_app"/>
</dbReference>
<comment type="caution">
    <text evidence="3">The sequence shown here is derived from an EMBL/GenBank/DDBJ whole genome shotgun (WGS) entry which is preliminary data.</text>
</comment>
<dbReference type="AlphaFoldDB" id="A0A7I8WEA1"/>
<evidence type="ECO:0000259" key="2">
    <source>
        <dbReference type="PROSITE" id="PS50948"/>
    </source>
</evidence>
<dbReference type="Gene3D" id="2.60.120.260">
    <property type="entry name" value="Galactose-binding domain-like"/>
    <property type="match status" value="2"/>
</dbReference>
<dbReference type="InterPro" id="IPR051941">
    <property type="entry name" value="BG_Antigen-Binding_Lectin"/>
</dbReference>
<gene>
    <name evidence="3" type="ORF">DGYR_LOCUS13708</name>
</gene>
<dbReference type="PANTHER" id="PTHR45713:SF6">
    <property type="entry name" value="F5_8 TYPE C DOMAIN-CONTAINING PROTEIN"/>
    <property type="match status" value="1"/>
</dbReference>
<dbReference type="InterPro" id="IPR008979">
    <property type="entry name" value="Galactose-bd-like_sf"/>
</dbReference>
<protein>
    <submittedName>
        <fullName evidence="3">DgyrCDS14590</fullName>
    </submittedName>
</protein>
<dbReference type="PANTHER" id="PTHR45713">
    <property type="entry name" value="FTP DOMAIN-CONTAINING PROTEIN"/>
    <property type="match status" value="1"/>
</dbReference>
<evidence type="ECO:0000256" key="1">
    <source>
        <dbReference type="SAM" id="MobiDB-lite"/>
    </source>
</evidence>
<name>A0A7I8WEA1_9ANNE</name>
<sequence>MLCSNKIDDCSQFELCEQGQCMCNIEFGQEICDNSNNLILIRMKTGKFNTSKKILSMASISQCYMHCLNNTQFNCAGISYIKQNEGYQCHLFSEISYPLIENENSYLIILKDKTLGVCGENFSLTPPMEQCYIRIWIENGCFAEEFKPNDYEKLMTITEFIDYSKEMFKLAAQKFSVNENSEIYRLICFKRISSEKNIAFNKEVNDHGQSYYPLGSPLHAVDGLLHSDYSLGACSELYDIMNPTISIKLQGKHRIKKVVLWPTNGKINQTVNIYAENSINFCANNVNMIIDLPTKVYCNNLKMNRADDVTIQEIFLTSLYLCEVEIYPENVAYLKPVFAKIANEHLSKLTDGHESDFATMNLGIDYWVTINLLAYYNVFIVDLKPSLTSEGTNQNILIELANENPALVKNSANFNYCGEKTYLIQMHHYYSIVCNKGGVKGQFVVFRSNFNPFQKVEIIEIEVIGRYLRNSDKENVNIFLNKPSWSISHHNKQTAACKLTNGIFHDIFQTKKERYPWARVDLLGNYRIFKMAIMSRRNANRARSIRGILSNYTEFIIKDQYNSSQLCFNNDNDFESGEYRIWTCQQPFPVGRFATIYLHVEEKEYFSAYEIEAFGQQIINDNFTLIPLVKSDRTVNKQGFIAKLESEQLPLKAIDGLALNDKTENGFFSCTGISMNDDYEGRITIYMDSLHTVDQVTLLLPINSMTYISNIYRDAAIQVAVEILDIYLQRQICSLKNKATLEYLFYNCQFIGDRISFRIINGTRKVLKICEVYVFGEQQKSPRAEVAQDRSRPEIDRSRPEL</sequence>
<dbReference type="PROSITE" id="PS50948">
    <property type="entry name" value="PAN"/>
    <property type="match status" value="1"/>
</dbReference>
<organism evidence="3 4">
    <name type="scientific">Dimorphilus gyrociliatus</name>
    <dbReference type="NCBI Taxonomy" id="2664684"/>
    <lineage>
        <taxon>Eukaryota</taxon>
        <taxon>Metazoa</taxon>
        <taxon>Spiralia</taxon>
        <taxon>Lophotrochozoa</taxon>
        <taxon>Annelida</taxon>
        <taxon>Polychaeta</taxon>
        <taxon>Polychaeta incertae sedis</taxon>
        <taxon>Dinophilidae</taxon>
        <taxon>Dimorphilus</taxon>
    </lineage>
</organism>
<dbReference type="EMBL" id="CAJFCJ010000050">
    <property type="protein sequence ID" value="CAD5126465.1"/>
    <property type="molecule type" value="Genomic_DNA"/>
</dbReference>
<accession>A0A7I8WEA1</accession>
<dbReference type="Gene3D" id="3.50.4.10">
    <property type="entry name" value="Hepatocyte Growth Factor"/>
    <property type="match status" value="1"/>
</dbReference>
<dbReference type="SUPFAM" id="SSF49785">
    <property type="entry name" value="Galactose-binding domain-like"/>
    <property type="match status" value="2"/>
</dbReference>
<feature type="domain" description="Apple" evidence="2">
    <location>
        <begin position="32"/>
        <end position="115"/>
    </location>
</feature>
<dbReference type="SMART" id="SM00473">
    <property type="entry name" value="PAN_AP"/>
    <property type="match status" value="1"/>
</dbReference>
<keyword evidence="4" id="KW-1185">Reference proteome</keyword>
<dbReference type="Proteomes" id="UP000549394">
    <property type="component" value="Unassembled WGS sequence"/>
</dbReference>
<proteinExistence type="predicted"/>